<accession>A0A1H0M3B8</accession>
<keyword evidence="6" id="KW-1185">Reference proteome</keyword>
<organism evidence="5 6">
    <name type="scientific">Nakamurella panacisegetis</name>
    <dbReference type="NCBI Taxonomy" id="1090615"/>
    <lineage>
        <taxon>Bacteria</taxon>
        <taxon>Bacillati</taxon>
        <taxon>Actinomycetota</taxon>
        <taxon>Actinomycetes</taxon>
        <taxon>Nakamurellales</taxon>
        <taxon>Nakamurellaceae</taxon>
        <taxon>Nakamurella</taxon>
    </lineage>
</organism>
<dbReference type="InterPro" id="IPR036390">
    <property type="entry name" value="WH_DNA-bd_sf"/>
</dbReference>
<reference evidence="5 6" key="1">
    <citation type="submission" date="2016-10" db="EMBL/GenBank/DDBJ databases">
        <authorList>
            <person name="de Groot N.N."/>
        </authorList>
    </citation>
    <scope>NUCLEOTIDE SEQUENCE [LARGE SCALE GENOMIC DNA]</scope>
    <source>
        <strain evidence="6">P4-7,KCTC 19426,CECT 7604</strain>
    </source>
</reference>
<evidence type="ECO:0000256" key="1">
    <source>
        <dbReference type="ARBA" id="ARBA00023015"/>
    </source>
</evidence>
<dbReference type="PANTHER" id="PTHR43132">
    <property type="entry name" value="ARSENICAL RESISTANCE OPERON REPRESSOR ARSR-RELATED"/>
    <property type="match status" value="1"/>
</dbReference>
<evidence type="ECO:0000313" key="5">
    <source>
        <dbReference type="EMBL" id="SDO74903.1"/>
    </source>
</evidence>
<dbReference type="AlphaFoldDB" id="A0A1H0M3B8"/>
<dbReference type="SUPFAM" id="SSF46785">
    <property type="entry name" value="Winged helix' DNA-binding domain"/>
    <property type="match status" value="1"/>
</dbReference>
<keyword evidence="2" id="KW-0238">DNA-binding</keyword>
<dbReference type="Gene3D" id="1.10.10.10">
    <property type="entry name" value="Winged helix-like DNA-binding domain superfamily/Winged helix DNA-binding domain"/>
    <property type="match status" value="1"/>
</dbReference>
<dbReference type="OrthoDB" id="9810923at2"/>
<dbReference type="STRING" id="1090615.SAMN04515671_1911"/>
<dbReference type="InterPro" id="IPR011991">
    <property type="entry name" value="ArsR-like_HTH"/>
</dbReference>
<dbReference type="InterPro" id="IPR001845">
    <property type="entry name" value="HTH_ArsR_DNA-bd_dom"/>
</dbReference>
<keyword evidence="3" id="KW-0804">Transcription</keyword>
<dbReference type="Pfam" id="PF13412">
    <property type="entry name" value="HTH_24"/>
    <property type="match status" value="1"/>
</dbReference>
<proteinExistence type="predicted"/>
<dbReference type="SMART" id="SM00418">
    <property type="entry name" value="HTH_ARSR"/>
    <property type="match status" value="1"/>
</dbReference>
<name>A0A1H0M3B8_9ACTN</name>
<dbReference type="PANTHER" id="PTHR43132:SF2">
    <property type="entry name" value="ARSENICAL RESISTANCE OPERON REPRESSOR ARSR-RELATED"/>
    <property type="match status" value="1"/>
</dbReference>
<protein>
    <submittedName>
        <fullName evidence="5">Helix-turn-helix domain-containing protein</fullName>
    </submittedName>
</protein>
<feature type="domain" description="HTH arsR-type" evidence="4">
    <location>
        <begin position="24"/>
        <end position="120"/>
    </location>
</feature>
<dbReference type="PROSITE" id="PS50987">
    <property type="entry name" value="HTH_ARSR_2"/>
    <property type="match status" value="1"/>
</dbReference>
<dbReference type="CDD" id="cd00090">
    <property type="entry name" value="HTH_ARSR"/>
    <property type="match status" value="1"/>
</dbReference>
<sequence length="123" mass="13264">MDSSSDRTDPPPDDARVAQARVALDEAGELRTWAVRFGLMGDENRLKILLALHRAPGITVGDLAQAVGMSDNAASHALSALRIAGVVAGSRDGRFRRWAITDQEIHSILHQTGASHSELHPQH</sequence>
<dbReference type="GO" id="GO:0003677">
    <property type="term" value="F:DNA binding"/>
    <property type="evidence" value="ECO:0007669"/>
    <property type="project" value="UniProtKB-KW"/>
</dbReference>
<evidence type="ECO:0000256" key="2">
    <source>
        <dbReference type="ARBA" id="ARBA00023125"/>
    </source>
</evidence>
<keyword evidence="1" id="KW-0805">Transcription regulation</keyword>
<evidence type="ECO:0000313" key="6">
    <source>
        <dbReference type="Proteomes" id="UP000198741"/>
    </source>
</evidence>
<dbReference type="PRINTS" id="PR00778">
    <property type="entry name" value="HTHARSR"/>
</dbReference>
<evidence type="ECO:0000259" key="4">
    <source>
        <dbReference type="PROSITE" id="PS50987"/>
    </source>
</evidence>
<dbReference type="NCBIfam" id="NF033788">
    <property type="entry name" value="HTH_metalloreg"/>
    <property type="match status" value="1"/>
</dbReference>
<dbReference type="EMBL" id="LT629710">
    <property type="protein sequence ID" value="SDO74903.1"/>
    <property type="molecule type" value="Genomic_DNA"/>
</dbReference>
<evidence type="ECO:0000256" key="3">
    <source>
        <dbReference type="ARBA" id="ARBA00023163"/>
    </source>
</evidence>
<dbReference type="RefSeq" id="WP_090475754.1">
    <property type="nucleotide sequence ID" value="NZ_LT629710.1"/>
</dbReference>
<dbReference type="Proteomes" id="UP000198741">
    <property type="component" value="Chromosome I"/>
</dbReference>
<dbReference type="InterPro" id="IPR051011">
    <property type="entry name" value="Metal_resp_trans_reg"/>
</dbReference>
<dbReference type="InterPro" id="IPR036388">
    <property type="entry name" value="WH-like_DNA-bd_sf"/>
</dbReference>
<gene>
    <name evidence="5" type="ORF">SAMN04515671_1911</name>
</gene>
<dbReference type="GO" id="GO:0003700">
    <property type="term" value="F:DNA-binding transcription factor activity"/>
    <property type="evidence" value="ECO:0007669"/>
    <property type="project" value="InterPro"/>
</dbReference>